<protein>
    <submittedName>
        <fullName evidence="2">Uncharacterized protein</fullName>
    </submittedName>
</protein>
<name>A0A429YZV2_9HYPH</name>
<gene>
    <name evidence="2" type="ORF">EJC49_07540</name>
</gene>
<keyword evidence="1" id="KW-0472">Membrane</keyword>
<comment type="caution">
    <text evidence="2">The sequence shown here is derived from an EMBL/GenBank/DDBJ whole genome shotgun (WGS) entry which is preliminary data.</text>
</comment>
<feature type="transmembrane region" description="Helical" evidence="1">
    <location>
        <begin position="21"/>
        <end position="42"/>
    </location>
</feature>
<dbReference type="RefSeq" id="WP_126698885.1">
    <property type="nucleotide sequence ID" value="NZ_RWKW01000027.1"/>
</dbReference>
<evidence type="ECO:0000313" key="3">
    <source>
        <dbReference type="Proteomes" id="UP000278398"/>
    </source>
</evidence>
<proteinExistence type="predicted"/>
<dbReference type="EMBL" id="RWKW01000027">
    <property type="protein sequence ID" value="RST86991.1"/>
    <property type="molecule type" value="Genomic_DNA"/>
</dbReference>
<keyword evidence="1" id="KW-1133">Transmembrane helix</keyword>
<dbReference type="AlphaFoldDB" id="A0A429YZV2"/>
<keyword evidence="1" id="KW-0812">Transmembrane</keyword>
<dbReference type="Proteomes" id="UP000278398">
    <property type="component" value="Unassembled WGS sequence"/>
</dbReference>
<sequence length="59" mass="5982">MRDHHPHPSDGPALDGFGLRAAVVVAVVTIGTAALLLGFGGWGPDLCSALRAGYPLCAL</sequence>
<keyword evidence="3" id="KW-1185">Reference proteome</keyword>
<evidence type="ECO:0000313" key="2">
    <source>
        <dbReference type="EMBL" id="RST86991.1"/>
    </source>
</evidence>
<evidence type="ECO:0000256" key="1">
    <source>
        <dbReference type="SAM" id="Phobius"/>
    </source>
</evidence>
<accession>A0A429YZV2</accession>
<reference evidence="2 3" key="1">
    <citation type="submission" date="2018-12" db="EMBL/GenBank/DDBJ databases">
        <title>Mesorhizobium carbonis sp. nov., isolated from coal mine water.</title>
        <authorList>
            <person name="Xin W."/>
            <person name="Xu Z."/>
            <person name="Xiang F."/>
            <person name="Zhang J."/>
            <person name="Xi L."/>
            <person name="Liu J."/>
        </authorList>
    </citation>
    <scope>NUCLEOTIDE SEQUENCE [LARGE SCALE GENOMIC DNA]</scope>
    <source>
        <strain evidence="2 3">B2.3</strain>
    </source>
</reference>
<organism evidence="2 3">
    <name type="scientific">Aquibium carbonis</name>
    <dbReference type="NCBI Taxonomy" id="2495581"/>
    <lineage>
        <taxon>Bacteria</taxon>
        <taxon>Pseudomonadati</taxon>
        <taxon>Pseudomonadota</taxon>
        <taxon>Alphaproteobacteria</taxon>
        <taxon>Hyphomicrobiales</taxon>
        <taxon>Phyllobacteriaceae</taxon>
        <taxon>Aquibium</taxon>
    </lineage>
</organism>